<dbReference type="Proteomes" id="UP001497623">
    <property type="component" value="Unassembled WGS sequence"/>
</dbReference>
<name>A0AAV2RZ46_MEGNR</name>
<feature type="region of interest" description="Disordered" evidence="1">
    <location>
        <begin position="1"/>
        <end position="42"/>
    </location>
</feature>
<reference evidence="2 3" key="1">
    <citation type="submission" date="2024-05" db="EMBL/GenBank/DDBJ databases">
        <authorList>
            <person name="Wallberg A."/>
        </authorList>
    </citation>
    <scope>NUCLEOTIDE SEQUENCE [LARGE SCALE GENOMIC DNA]</scope>
</reference>
<comment type="caution">
    <text evidence="2">The sequence shown here is derived from an EMBL/GenBank/DDBJ whole genome shotgun (WGS) entry which is preliminary data.</text>
</comment>
<accession>A0AAV2RZ46</accession>
<keyword evidence="3" id="KW-1185">Reference proteome</keyword>
<organism evidence="2 3">
    <name type="scientific">Meganyctiphanes norvegica</name>
    <name type="common">Northern krill</name>
    <name type="synonym">Thysanopoda norvegica</name>
    <dbReference type="NCBI Taxonomy" id="48144"/>
    <lineage>
        <taxon>Eukaryota</taxon>
        <taxon>Metazoa</taxon>
        <taxon>Ecdysozoa</taxon>
        <taxon>Arthropoda</taxon>
        <taxon>Crustacea</taxon>
        <taxon>Multicrustacea</taxon>
        <taxon>Malacostraca</taxon>
        <taxon>Eumalacostraca</taxon>
        <taxon>Eucarida</taxon>
        <taxon>Euphausiacea</taxon>
        <taxon>Euphausiidae</taxon>
        <taxon>Meganyctiphanes</taxon>
    </lineage>
</organism>
<evidence type="ECO:0000313" key="2">
    <source>
        <dbReference type="EMBL" id="CAL4152698.1"/>
    </source>
</evidence>
<evidence type="ECO:0000256" key="1">
    <source>
        <dbReference type="SAM" id="MobiDB-lite"/>
    </source>
</evidence>
<feature type="compositionally biased region" description="Polar residues" evidence="1">
    <location>
        <begin position="1"/>
        <end position="11"/>
    </location>
</feature>
<dbReference type="AlphaFoldDB" id="A0AAV2RZ46"/>
<proteinExistence type="predicted"/>
<evidence type="ECO:0008006" key="4">
    <source>
        <dbReference type="Google" id="ProtNLM"/>
    </source>
</evidence>
<evidence type="ECO:0000313" key="3">
    <source>
        <dbReference type="Proteomes" id="UP001497623"/>
    </source>
</evidence>
<protein>
    <recommendedName>
        <fullName evidence="4">C2H2-type domain-containing protein</fullName>
    </recommendedName>
</protein>
<feature type="compositionally biased region" description="Low complexity" evidence="1">
    <location>
        <begin position="25"/>
        <end position="35"/>
    </location>
</feature>
<dbReference type="EMBL" id="CAXKWB010039125">
    <property type="protein sequence ID" value="CAL4152698.1"/>
    <property type="molecule type" value="Genomic_DNA"/>
</dbReference>
<gene>
    <name evidence="2" type="ORF">MNOR_LOCUS31037</name>
</gene>
<sequence>MAGLPSSSPDNSLVHLESPSNRLQPSPHLLHSSPPAKHHRCKSVSSSLVDHIIDPISTLHREPLNSSLDEDCSVINIITGTNGGHSLPSNNNIVIKMELQEDGEGVDDISEGDGNEGVEGRSDHEACLMKEDVIDIEDPLNITSEDLSSLVTHLTAEVQNLVPYATEATAAEDGFSQLDNCPEPPDDQLLHQLEFTTRSHHYMHWPSHHPAVCPGCGKFFKFKYNMKIHLRKCTDVQMSSQMIDGLSDDCVEEILPHSQPLNS</sequence>